<organism evidence="10 11">
    <name type="scientific">Conidiobolus coronatus (strain ATCC 28846 / CBS 209.66 / NRRL 28638)</name>
    <name type="common">Delacroixia coronata</name>
    <dbReference type="NCBI Taxonomy" id="796925"/>
    <lineage>
        <taxon>Eukaryota</taxon>
        <taxon>Fungi</taxon>
        <taxon>Fungi incertae sedis</taxon>
        <taxon>Zoopagomycota</taxon>
        <taxon>Entomophthoromycotina</taxon>
        <taxon>Entomophthoromycetes</taxon>
        <taxon>Entomophthorales</taxon>
        <taxon>Ancylistaceae</taxon>
        <taxon>Conidiobolus</taxon>
    </lineage>
</organism>
<dbReference type="SMART" id="SM00636">
    <property type="entry name" value="Glyco_18"/>
    <property type="match status" value="1"/>
</dbReference>
<gene>
    <name evidence="10" type="ORF">CONCODRAFT_21732</name>
</gene>
<evidence type="ECO:0000256" key="3">
    <source>
        <dbReference type="ARBA" id="ARBA00023024"/>
    </source>
</evidence>
<sequence>TLVAGSSPVVVGYWSDWTADKYPVSSIPWSKLTHINYAFGLFTNQDWKIKIDNPENLKELALRSKPTDTKILISIGGWTGSKYFSPMVASASYRAIFIKSAVDLVTNYKIDGIDLDWEYPGREGEAGNLVSPKDSANYLIFLKELKAALPKGTLITAAAYVKPFDGPNGPLKDVSAFAQYFDFINIMSYDLNGPWSRETGPVGGLDYQPGKGVQLSIKQSVSDWNQAGFPKSKMVIGVPFYGYQLGVSADMSKSDSQYAPITNKNFPSIPYNALIRMNILTPSNQANTAKGWIRKFDSITKTPWLFNKNTKTFIAYDDPTSIALKAEFSRCNGYRGVMAWALDNDYNSELLTAM</sequence>
<keyword evidence="4" id="KW-0119">Carbohydrate metabolism</keyword>
<dbReference type="GO" id="GO:0008061">
    <property type="term" value="F:chitin binding"/>
    <property type="evidence" value="ECO:0007669"/>
    <property type="project" value="InterPro"/>
</dbReference>
<evidence type="ECO:0000259" key="9">
    <source>
        <dbReference type="PROSITE" id="PS51910"/>
    </source>
</evidence>
<dbReference type="InterPro" id="IPR011583">
    <property type="entry name" value="Chitinase_II/V-like_cat"/>
</dbReference>
<comment type="catalytic activity">
    <reaction evidence="1">
        <text>Random endo-hydrolysis of N-acetyl-beta-D-glucosaminide (1-&gt;4)-beta-linkages in chitin and chitodextrins.</text>
        <dbReference type="EC" id="3.2.1.14"/>
    </reaction>
</comment>
<dbReference type="InterPro" id="IPR001223">
    <property type="entry name" value="Glyco_hydro18_cat"/>
</dbReference>
<dbReference type="STRING" id="796925.A0A137PG83"/>
<dbReference type="SUPFAM" id="SSF51445">
    <property type="entry name" value="(Trans)glycosidases"/>
    <property type="match status" value="1"/>
</dbReference>
<dbReference type="Proteomes" id="UP000070444">
    <property type="component" value="Unassembled WGS sequence"/>
</dbReference>
<dbReference type="SUPFAM" id="SSF54556">
    <property type="entry name" value="Chitinase insertion domain"/>
    <property type="match status" value="1"/>
</dbReference>
<dbReference type="InterPro" id="IPR017853">
    <property type="entry name" value="GH"/>
</dbReference>
<evidence type="ECO:0000256" key="6">
    <source>
        <dbReference type="ARBA" id="ARBA00023326"/>
    </source>
</evidence>
<protein>
    <submittedName>
        <fullName evidence="10">Glycoside hydrolase family 18 protein</fullName>
    </submittedName>
</protein>
<evidence type="ECO:0000313" key="10">
    <source>
        <dbReference type="EMBL" id="KXN74016.1"/>
    </source>
</evidence>
<comment type="similarity">
    <text evidence="8">Belongs to the glycosyl hydrolase 18 family.</text>
</comment>
<dbReference type="InterPro" id="IPR029070">
    <property type="entry name" value="Chitinase_insertion_sf"/>
</dbReference>
<keyword evidence="11" id="KW-1185">Reference proteome</keyword>
<feature type="domain" description="GH18" evidence="9">
    <location>
        <begin position="8"/>
        <end position="354"/>
    </location>
</feature>
<evidence type="ECO:0000256" key="7">
    <source>
        <dbReference type="RuleBase" id="RU000489"/>
    </source>
</evidence>
<evidence type="ECO:0000256" key="8">
    <source>
        <dbReference type="RuleBase" id="RU004453"/>
    </source>
</evidence>
<dbReference type="Gene3D" id="3.20.20.80">
    <property type="entry name" value="Glycosidases"/>
    <property type="match status" value="1"/>
</dbReference>
<accession>A0A137PG83</accession>
<dbReference type="GO" id="GO:0008843">
    <property type="term" value="F:endochitinase activity"/>
    <property type="evidence" value="ECO:0007669"/>
    <property type="project" value="UniProtKB-EC"/>
</dbReference>
<dbReference type="Pfam" id="PF00704">
    <property type="entry name" value="Glyco_hydro_18"/>
    <property type="match status" value="1"/>
</dbReference>
<dbReference type="GO" id="GO:0000272">
    <property type="term" value="P:polysaccharide catabolic process"/>
    <property type="evidence" value="ECO:0007669"/>
    <property type="project" value="UniProtKB-KW"/>
</dbReference>
<evidence type="ECO:0000256" key="2">
    <source>
        <dbReference type="ARBA" id="ARBA00022801"/>
    </source>
</evidence>
<dbReference type="PROSITE" id="PS01095">
    <property type="entry name" value="GH18_1"/>
    <property type="match status" value="1"/>
</dbReference>
<dbReference type="GO" id="GO:0005576">
    <property type="term" value="C:extracellular region"/>
    <property type="evidence" value="ECO:0007669"/>
    <property type="project" value="TreeGrafter"/>
</dbReference>
<dbReference type="OrthoDB" id="76388at2759"/>
<dbReference type="GO" id="GO:0006032">
    <property type="term" value="P:chitin catabolic process"/>
    <property type="evidence" value="ECO:0007669"/>
    <property type="project" value="UniProtKB-KW"/>
</dbReference>
<keyword evidence="3" id="KW-0146">Chitin degradation</keyword>
<dbReference type="EMBL" id="KQ964428">
    <property type="protein sequence ID" value="KXN74016.1"/>
    <property type="molecule type" value="Genomic_DNA"/>
</dbReference>
<feature type="non-terminal residue" evidence="10">
    <location>
        <position position="1"/>
    </location>
</feature>
<dbReference type="PROSITE" id="PS51910">
    <property type="entry name" value="GH18_2"/>
    <property type="match status" value="1"/>
</dbReference>
<dbReference type="AlphaFoldDB" id="A0A137PG83"/>
<reference evidence="10 11" key="1">
    <citation type="journal article" date="2015" name="Genome Biol. Evol.">
        <title>Phylogenomic analyses indicate that early fungi evolved digesting cell walls of algal ancestors of land plants.</title>
        <authorList>
            <person name="Chang Y."/>
            <person name="Wang S."/>
            <person name="Sekimoto S."/>
            <person name="Aerts A.L."/>
            <person name="Choi C."/>
            <person name="Clum A."/>
            <person name="LaButti K.M."/>
            <person name="Lindquist E.A."/>
            <person name="Yee Ngan C."/>
            <person name="Ohm R.A."/>
            <person name="Salamov A.A."/>
            <person name="Grigoriev I.V."/>
            <person name="Spatafora J.W."/>
            <person name="Berbee M.L."/>
        </authorList>
    </citation>
    <scope>NUCLEOTIDE SEQUENCE [LARGE SCALE GENOMIC DNA]</scope>
    <source>
        <strain evidence="10 11">NRRL 28638</strain>
    </source>
</reference>
<feature type="non-terminal residue" evidence="10">
    <location>
        <position position="354"/>
    </location>
</feature>
<keyword evidence="2 7" id="KW-0378">Hydrolase</keyword>
<keyword evidence="6" id="KW-0624">Polysaccharide degradation</keyword>
<proteinExistence type="inferred from homology"/>
<evidence type="ECO:0000256" key="4">
    <source>
        <dbReference type="ARBA" id="ARBA00023277"/>
    </source>
</evidence>
<keyword evidence="5 7" id="KW-0326">Glycosidase</keyword>
<dbReference type="InterPro" id="IPR050314">
    <property type="entry name" value="Glycosyl_Hydrlase_18"/>
</dbReference>
<dbReference type="InterPro" id="IPR001579">
    <property type="entry name" value="Glyco_hydro_18_chit_AS"/>
</dbReference>
<evidence type="ECO:0000256" key="5">
    <source>
        <dbReference type="ARBA" id="ARBA00023295"/>
    </source>
</evidence>
<name>A0A137PG83_CONC2</name>
<dbReference type="PANTHER" id="PTHR11177:SF317">
    <property type="entry name" value="CHITINASE 12-RELATED"/>
    <property type="match status" value="1"/>
</dbReference>
<evidence type="ECO:0000313" key="11">
    <source>
        <dbReference type="Proteomes" id="UP000070444"/>
    </source>
</evidence>
<dbReference type="Gene3D" id="3.10.50.10">
    <property type="match status" value="1"/>
</dbReference>
<evidence type="ECO:0000256" key="1">
    <source>
        <dbReference type="ARBA" id="ARBA00000822"/>
    </source>
</evidence>
<dbReference type="PANTHER" id="PTHR11177">
    <property type="entry name" value="CHITINASE"/>
    <property type="match status" value="1"/>
</dbReference>
<dbReference type="OMA" id="INGAWAP"/>